<reference evidence="14 15" key="1">
    <citation type="submission" date="2014-09" db="EMBL/GenBank/DDBJ databases">
        <authorList>
            <person name="Martin A.A."/>
        </authorList>
    </citation>
    <scope>NUCLEOTIDE SEQUENCE</scope>
    <source>
        <strain evidence="15">ED321</strain>
        <strain evidence="14">ED321 Heterogonic</strain>
    </source>
</reference>
<dbReference type="CTD" id="36381120"/>
<keyword evidence="10" id="KW-0496">Mitochondrion</keyword>
<keyword evidence="9" id="KW-1133">Transmembrane helix</keyword>
<evidence type="ECO:0000256" key="1">
    <source>
        <dbReference type="ARBA" id="ARBA00004434"/>
    </source>
</evidence>
<evidence type="ECO:0000256" key="3">
    <source>
        <dbReference type="ARBA" id="ARBA00018681"/>
    </source>
</evidence>
<evidence type="ECO:0000256" key="6">
    <source>
        <dbReference type="ARBA" id="ARBA00022692"/>
    </source>
</evidence>
<keyword evidence="14" id="KW-0830">Ubiquinone</keyword>
<keyword evidence="4" id="KW-0813">Transport</keyword>
<keyword evidence="5" id="KW-0679">Respiratory chain</keyword>
<accession>A0A090LMJ4</accession>
<reference evidence="16" key="2">
    <citation type="submission" date="2020-12" db="UniProtKB">
        <authorList>
            <consortium name="WormBaseParasite"/>
        </authorList>
    </citation>
    <scope>IDENTIFICATION</scope>
</reference>
<evidence type="ECO:0000256" key="9">
    <source>
        <dbReference type="ARBA" id="ARBA00022989"/>
    </source>
</evidence>
<organism evidence="14">
    <name type="scientific">Strongyloides ratti</name>
    <name type="common">Parasitic roundworm</name>
    <dbReference type="NCBI Taxonomy" id="34506"/>
    <lineage>
        <taxon>Eukaryota</taxon>
        <taxon>Metazoa</taxon>
        <taxon>Ecdysozoa</taxon>
        <taxon>Nematoda</taxon>
        <taxon>Chromadorea</taxon>
        <taxon>Rhabditida</taxon>
        <taxon>Tylenchina</taxon>
        <taxon>Panagrolaimomorpha</taxon>
        <taxon>Strongyloidoidea</taxon>
        <taxon>Strongyloididae</taxon>
        <taxon>Strongyloides</taxon>
    </lineage>
</organism>
<dbReference type="WBParaSite" id="SRAE_2000340500.1">
    <property type="protein sequence ID" value="SRAE_2000340500.1"/>
    <property type="gene ID" value="WBGene00263627"/>
</dbReference>
<dbReference type="PANTHER" id="PTHR15469">
    <property type="entry name" value="NADH-UBIQUINONE OXIDOREDUCTASE B15 SUBUNIT"/>
    <property type="match status" value="1"/>
</dbReference>
<dbReference type="Pfam" id="PF07225">
    <property type="entry name" value="NDUF_B4"/>
    <property type="match status" value="1"/>
</dbReference>
<name>A0A090LMJ4_STRRB</name>
<evidence type="ECO:0000313" key="17">
    <source>
        <dbReference type="WormBase" id="SRAE_2000340500"/>
    </source>
</evidence>
<dbReference type="OMA" id="RWYSADM"/>
<sequence>MRLGVRLLRPAANQNVKSPKMWQDPTFGYFESHGKTEFLPGEQYNLSDEEKKAVLWRYRVKEILKKEYLRREYNPHEMKHKEGVVMCPAMFRWYSADMNQVEFFRLTPRSVFLYVGSTCLAFYLYTRFVLSSSEKRAEQSLNGDLLWWDRQTGRLALTAGNGHLSPAYGIEY</sequence>
<evidence type="ECO:0000256" key="10">
    <source>
        <dbReference type="ARBA" id="ARBA00023128"/>
    </source>
</evidence>
<dbReference type="Proteomes" id="UP000035682">
    <property type="component" value="Unplaced"/>
</dbReference>
<dbReference type="GO" id="GO:0005743">
    <property type="term" value="C:mitochondrial inner membrane"/>
    <property type="evidence" value="ECO:0007669"/>
    <property type="project" value="UniProtKB-SubCell"/>
</dbReference>
<protein>
    <recommendedName>
        <fullName evidence="3">NADH dehydrogenase [ubiquinone] 1 beta subcomplex subunit 4</fullName>
    </recommendedName>
    <alternativeName>
        <fullName evidence="12">Complex I-B15</fullName>
    </alternativeName>
    <alternativeName>
        <fullName evidence="13">NADH-ubiquinone oxidoreductase B15 subunit</fullName>
    </alternativeName>
</protein>
<evidence type="ECO:0000256" key="12">
    <source>
        <dbReference type="ARBA" id="ARBA00030212"/>
    </source>
</evidence>
<evidence type="ECO:0000256" key="11">
    <source>
        <dbReference type="ARBA" id="ARBA00023136"/>
    </source>
</evidence>
<dbReference type="RefSeq" id="XP_024507950.1">
    <property type="nucleotide sequence ID" value="XM_024654594.1"/>
</dbReference>
<dbReference type="WormBase" id="SRAE_2000340500">
    <property type="protein sequence ID" value="SRP10775"/>
    <property type="gene ID" value="WBGene00263627"/>
</dbReference>
<evidence type="ECO:0000313" key="14">
    <source>
        <dbReference type="EMBL" id="CEF68750.1"/>
    </source>
</evidence>
<dbReference type="InterPro" id="IPR009866">
    <property type="entry name" value="NADH_UbQ_OxRdtase_NDUFB4_su"/>
</dbReference>
<keyword evidence="7" id="KW-0999">Mitochondrion inner membrane</keyword>
<evidence type="ECO:0000256" key="13">
    <source>
        <dbReference type="ARBA" id="ARBA00030987"/>
    </source>
</evidence>
<comment type="subcellular location">
    <subcellularLocation>
        <location evidence="1">Mitochondrion inner membrane</location>
        <topology evidence="1">Single-pass membrane protein</topology>
    </subcellularLocation>
</comment>
<dbReference type="GeneID" id="36381120"/>
<keyword evidence="15" id="KW-1185">Reference proteome</keyword>
<comment type="similarity">
    <text evidence="2">Belongs to the complex I NDUFB4 subunit family.</text>
</comment>
<proteinExistence type="inferred from homology"/>
<dbReference type="OrthoDB" id="5818798at2759"/>
<dbReference type="STRING" id="34506.A0A090LMJ4"/>
<evidence type="ECO:0000256" key="4">
    <source>
        <dbReference type="ARBA" id="ARBA00022448"/>
    </source>
</evidence>
<evidence type="ECO:0000313" key="15">
    <source>
        <dbReference type="Proteomes" id="UP000035682"/>
    </source>
</evidence>
<dbReference type="EMBL" id="LN609529">
    <property type="protein sequence ID" value="CEF68750.1"/>
    <property type="molecule type" value="Genomic_DNA"/>
</dbReference>
<evidence type="ECO:0000313" key="16">
    <source>
        <dbReference type="WBParaSite" id="SRAE_2000340500.1"/>
    </source>
</evidence>
<dbReference type="PANTHER" id="PTHR15469:SF0">
    <property type="entry name" value="NADH DEHYDROGENASE [UBIQUINONE] 1 BETA SUBCOMPLEX SUBUNIT 4"/>
    <property type="match status" value="1"/>
</dbReference>
<keyword evidence="11" id="KW-0472">Membrane</keyword>
<evidence type="ECO:0000256" key="2">
    <source>
        <dbReference type="ARBA" id="ARBA00007260"/>
    </source>
</evidence>
<evidence type="ECO:0000256" key="5">
    <source>
        <dbReference type="ARBA" id="ARBA00022660"/>
    </source>
</evidence>
<dbReference type="AlphaFoldDB" id="A0A090LMJ4"/>
<evidence type="ECO:0000256" key="8">
    <source>
        <dbReference type="ARBA" id="ARBA00022982"/>
    </source>
</evidence>
<gene>
    <name evidence="14 16 17" type="ORF">SRAE_2000340500</name>
</gene>
<evidence type="ECO:0000256" key="7">
    <source>
        <dbReference type="ARBA" id="ARBA00022792"/>
    </source>
</evidence>
<keyword evidence="6" id="KW-0812">Transmembrane</keyword>
<keyword evidence="8" id="KW-0249">Electron transport</keyword>